<reference evidence="4" key="1">
    <citation type="journal article" date="2015" name="Nature">
        <title>Complex archaea that bridge the gap between prokaryotes and eukaryotes.</title>
        <authorList>
            <person name="Spang A."/>
            <person name="Saw J.H."/>
            <person name="Jorgensen S.L."/>
            <person name="Zaremba-Niedzwiedzka K."/>
            <person name="Martijn J."/>
            <person name="Lind A.E."/>
            <person name="van Eijk R."/>
            <person name="Schleper C."/>
            <person name="Guy L."/>
            <person name="Ettema T.J."/>
        </authorList>
    </citation>
    <scope>NUCLEOTIDE SEQUENCE</scope>
</reference>
<comment type="subcellular location">
    <subcellularLocation>
        <location evidence="1">Bacterial flagellum basal body</location>
    </subcellularLocation>
</comment>
<protein>
    <recommendedName>
        <fullName evidence="5">Flagellar hook-basal body complex protein FliE</fullName>
    </recommendedName>
</protein>
<dbReference type="GO" id="GO:0003774">
    <property type="term" value="F:cytoskeletal motor activity"/>
    <property type="evidence" value="ECO:0007669"/>
    <property type="project" value="InterPro"/>
</dbReference>
<feature type="region of interest" description="Disordered" evidence="3">
    <location>
        <begin position="22"/>
        <end position="41"/>
    </location>
</feature>
<name>A0A0F9QEH1_9ZZZZ</name>
<proteinExistence type="inferred from homology"/>
<organism evidence="4">
    <name type="scientific">marine sediment metagenome</name>
    <dbReference type="NCBI Taxonomy" id="412755"/>
    <lineage>
        <taxon>unclassified sequences</taxon>
        <taxon>metagenomes</taxon>
        <taxon>ecological metagenomes</taxon>
    </lineage>
</organism>
<dbReference type="EMBL" id="LAZR01001580">
    <property type="protein sequence ID" value="KKN42445.1"/>
    <property type="molecule type" value="Genomic_DNA"/>
</dbReference>
<keyword evidence="2" id="KW-0975">Bacterial flagellum</keyword>
<evidence type="ECO:0000256" key="3">
    <source>
        <dbReference type="SAM" id="MobiDB-lite"/>
    </source>
</evidence>
<dbReference type="GO" id="GO:0005198">
    <property type="term" value="F:structural molecule activity"/>
    <property type="evidence" value="ECO:0007669"/>
    <property type="project" value="InterPro"/>
</dbReference>
<evidence type="ECO:0000256" key="1">
    <source>
        <dbReference type="ARBA" id="ARBA00004117"/>
    </source>
</evidence>
<dbReference type="PANTHER" id="PTHR34653:SF1">
    <property type="entry name" value="FLAGELLAR HOOK-BASAL BODY COMPLEX PROTEIN FLIE"/>
    <property type="match status" value="1"/>
</dbReference>
<comment type="caution">
    <text evidence="4">The sequence shown here is derived from an EMBL/GenBank/DDBJ whole genome shotgun (WGS) entry which is preliminary data.</text>
</comment>
<dbReference type="PRINTS" id="PR01006">
    <property type="entry name" value="FLGHOOKFLIE"/>
</dbReference>
<evidence type="ECO:0000256" key="2">
    <source>
        <dbReference type="ARBA" id="ARBA00023143"/>
    </source>
</evidence>
<dbReference type="PANTHER" id="PTHR34653">
    <property type="match status" value="1"/>
</dbReference>
<dbReference type="GO" id="GO:0071973">
    <property type="term" value="P:bacterial-type flagellum-dependent cell motility"/>
    <property type="evidence" value="ECO:0007669"/>
    <property type="project" value="InterPro"/>
</dbReference>
<dbReference type="InterPro" id="IPR001624">
    <property type="entry name" value="FliE"/>
</dbReference>
<dbReference type="AlphaFoldDB" id="A0A0F9QEH1"/>
<dbReference type="NCBIfam" id="TIGR00205">
    <property type="entry name" value="fliE"/>
    <property type="match status" value="1"/>
</dbReference>
<accession>A0A0F9QEH1</accession>
<dbReference type="HAMAP" id="MF_00724">
    <property type="entry name" value="FliE"/>
    <property type="match status" value="1"/>
</dbReference>
<dbReference type="GO" id="GO:0009425">
    <property type="term" value="C:bacterial-type flagellum basal body"/>
    <property type="evidence" value="ECO:0007669"/>
    <property type="project" value="UniProtKB-SubCell"/>
</dbReference>
<gene>
    <name evidence="4" type="ORF">LCGC14_0713270</name>
</gene>
<evidence type="ECO:0008006" key="5">
    <source>
        <dbReference type="Google" id="ProtNLM"/>
    </source>
</evidence>
<dbReference type="Pfam" id="PF02049">
    <property type="entry name" value="FliE"/>
    <property type="match status" value="1"/>
</dbReference>
<sequence>MINAIDPNQLLMQMRAAQAEASQQTIKITAPGQSEGTDSVSFSSLMKSAVDQVNETQQASGKLKTAFEMGDPNVSLADAMIASQKATVAFQATLQVRNKLVSAYEEVMRMSV</sequence>
<evidence type="ECO:0000313" key="4">
    <source>
        <dbReference type="EMBL" id="KKN42445.1"/>
    </source>
</evidence>